<dbReference type="EMBL" id="CP018799">
    <property type="protein sequence ID" value="ATX78486.1"/>
    <property type="molecule type" value="Genomic_DNA"/>
</dbReference>
<keyword evidence="2" id="KW-1185">Reference proteome</keyword>
<sequence>MSSEHNMSILIVGSLWPEPVSSGAGLRMLELSQLFVRQGWRVTYASTAAESEHSVDLKLIGVGAAEIMVNDSSFDAFIAALQPDIVLFDRFTMEEQFGWRVEKVCPDAMRIVETIDLHLLRDARHNAFKQSHAVTCELSKNELSNEVAIREVASLLRSDLAILVSSYEMDLLKEQFGIDPALIHCCPFMFDESDICSETPEFGQRSNFVTIGNFRHAPNWDAVLWLKQEIWPKIRAELPEAAMLIYGAYIPPKATALDDKKSGFRVLGRAEDVSVVMSQARVCLAPLRFGAGIKTKLADAMMNGTPNVTTSVGAEGMHDGLPWSGLVADSAEVFAGAAVSLYRDESAWMAARQHGFDIVQSLFSAEKNGAALVARILEVRGNLKQHRLNNFTGAMLRHHHQRSTEFMSRWIEAKNRKL</sequence>
<dbReference type="GO" id="GO:0016740">
    <property type="term" value="F:transferase activity"/>
    <property type="evidence" value="ECO:0007669"/>
    <property type="project" value="UniProtKB-KW"/>
</dbReference>
<accession>A0A2K8L2M3</accession>
<keyword evidence="1" id="KW-0808">Transferase</keyword>
<dbReference type="AlphaFoldDB" id="A0A2K8L2M3"/>
<dbReference type="OrthoDB" id="9807209at2"/>
<reference evidence="1 2" key="1">
    <citation type="submission" date="2016-12" db="EMBL/GenBank/DDBJ databases">
        <title>Isolation and genomic insights into novel planktonic Zetaproteobacteria from stratified waters of the Chesapeake Bay.</title>
        <authorList>
            <person name="McAllister S.M."/>
            <person name="Kato S."/>
            <person name="Chan C.S."/>
            <person name="Chiu B.K."/>
            <person name="Field E.K."/>
        </authorList>
    </citation>
    <scope>NUCLEOTIDE SEQUENCE [LARGE SCALE GENOMIC DNA]</scope>
    <source>
        <strain evidence="1 2">CP-5</strain>
    </source>
</reference>
<dbReference type="Pfam" id="PF13692">
    <property type="entry name" value="Glyco_trans_1_4"/>
    <property type="match status" value="1"/>
</dbReference>
<dbReference type="Proteomes" id="UP000231701">
    <property type="component" value="Chromosome"/>
</dbReference>
<evidence type="ECO:0000313" key="1">
    <source>
        <dbReference type="EMBL" id="ATX78486.1"/>
    </source>
</evidence>
<name>A0A2K8L2M3_MARES</name>
<evidence type="ECO:0000313" key="2">
    <source>
        <dbReference type="Proteomes" id="UP000231701"/>
    </source>
</evidence>
<dbReference type="SUPFAM" id="SSF53756">
    <property type="entry name" value="UDP-Glycosyltransferase/glycogen phosphorylase"/>
    <property type="match status" value="1"/>
</dbReference>
<protein>
    <submittedName>
        <fullName evidence="1">Glycosyltransferase involved in cell wall bisynthesis</fullName>
    </submittedName>
</protein>
<dbReference type="KEGG" id="maes:Ga0123461_0033"/>
<dbReference type="CDD" id="cd03801">
    <property type="entry name" value="GT4_PimA-like"/>
    <property type="match status" value="1"/>
</dbReference>
<organism evidence="1 2">
    <name type="scientific">Mariprofundus aestuarium</name>
    <dbReference type="NCBI Taxonomy" id="1921086"/>
    <lineage>
        <taxon>Bacteria</taxon>
        <taxon>Pseudomonadati</taxon>
        <taxon>Pseudomonadota</taxon>
        <taxon>Candidatius Mariprofundia</taxon>
        <taxon>Mariprofundales</taxon>
        <taxon>Mariprofundaceae</taxon>
        <taxon>Mariprofundus</taxon>
    </lineage>
</organism>
<gene>
    <name evidence="1" type="ORF">Ga0123461_0033</name>
</gene>
<proteinExistence type="predicted"/>
<dbReference type="Gene3D" id="3.40.50.2000">
    <property type="entry name" value="Glycogen Phosphorylase B"/>
    <property type="match status" value="1"/>
</dbReference>